<dbReference type="GO" id="GO:0003700">
    <property type="term" value="F:DNA-binding transcription factor activity"/>
    <property type="evidence" value="ECO:0007669"/>
    <property type="project" value="InterPro"/>
</dbReference>
<dbReference type="SUPFAM" id="SSF100950">
    <property type="entry name" value="NagB/RpiA/CoA transferase-like"/>
    <property type="match status" value="1"/>
</dbReference>
<dbReference type="InterPro" id="IPR014036">
    <property type="entry name" value="DeoR-like_C"/>
</dbReference>
<keyword evidence="3" id="KW-0804">Transcription</keyword>
<dbReference type="SMART" id="SM00420">
    <property type="entry name" value="HTH_DEOR"/>
    <property type="match status" value="1"/>
</dbReference>
<dbReference type="AlphaFoldDB" id="A0A926D061"/>
<dbReference type="SUPFAM" id="SSF46785">
    <property type="entry name" value="Winged helix' DNA-binding domain"/>
    <property type="match status" value="1"/>
</dbReference>
<dbReference type="InterPro" id="IPR050313">
    <property type="entry name" value="Carb_Metab_HTH_regulators"/>
</dbReference>
<feature type="domain" description="HTH deoR-type" evidence="4">
    <location>
        <begin position="2"/>
        <end position="57"/>
    </location>
</feature>
<accession>A0A926D061</accession>
<keyword evidence="2" id="KW-0238">DNA-binding</keyword>
<dbReference type="Proteomes" id="UP000654279">
    <property type="component" value="Unassembled WGS sequence"/>
</dbReference>
<comment type="caution">
    <text evidence="5">The sequence shown here is derived from an EMBL/GenBank/DDBJ whole genome shotgun (WGS) entry which is preliminary data.</text>
</comment>
<dbReference type="PANTHER" id="PTHR30363">
    <property type="entry name" value="HTH-TYPE TRANSCRIPTIONAL REGULATOR SRLR-RELATED"/>
    <property type="match status" value="1"/>
</dbReference>
<evidence type="ECO:0000256" key="2">
    <source>
        <dbReference type="ARBA" id="ARBA00023125"/>
    </source>
</evidence>
<dbReference type="SMART" id="SM01134">
    <property type="entry name" value="DeoRC"/>
    <property type="match status" value="1"/>
</dbReference>
<dbReference type="RefSeq" id="WP_249283977.1">
    <property type="nucleotide sequence ID" value="NZ_JACRSO010000001.1"/>
</dbReference>
<dbReference type="InterPro" id="IPR036390">
    <property type="entry name" value="WH_DNA-bd_sf"/>
</dbReference>
<dbReference type="InterPro" id="IPR036388">
    <property type="entry name" value="WH-like_DNA-bd_sf"/>
</dbReference>
<protein>
    <submittedName>
        <fullName evidence="5">DeoR/GlpR transcriptional regulator</fullName>
    </submittedName>
</protein>
<dbReference type="InterPro" id="IPR001034">
    <property type="entry name" value="DeoR_HTH"/>
</dbReference>
<dbReference type="PROSITE" id="PS51000">
    <property type="entry name" value="HTH_DEOR_2"/>
    <property type="match status" value="1"/>
</dbReference>
<evidence type="ECO:0000313" key="5">
    <source>
        <dbReference type="EMBL" id="MBC8527895.1"/>
    </source>
</evidence>
<dbReference type="InterPro" id="IPR018356">
    <property type="entry name" value="Tscrpt_reg_HTH_DeoR_CS"/>
</dbReference>
<dbReference type="PANTHER" id="PTHR30363:SF60">
    <property type="entry name" value="HTH-TYPE TRANSCRIPTIONAL REGULATOR IOLR"/>
    <property type="match status" value="1"/>
</dbReference>
<keyword evidence="1" id="KW-0805">Transcription regulation</keyword>
<dbReference type="EMBL" id="JACRSO010000001">
    <property type="protein sequence ID" value="MBC8527895.1"/>
    <property type="molecule type" value="Genomic_DNA"/>
</dbReference>
<keyword evidence="6" id="KW-1185">Reference proteome</keyword>
<reference evidence="5" key="1">
    <citation type="submission" date="2020-08" db="EMBL/GenBank/DDBJ databases">
        <title>Genome public.</title>
        <authorList>
            <person name="Liu C."/>
            <person name="Sun Q."/>
        </authorList>
    </citation>
    <scope>NUCLEOTIDE SEQUENCE</scope>
    <source>
        <strain evidence="5">NSJ-44</strain>
    </source>
</reference>
<dbReference type="PRINTS" id="PR00037">
    <property type="entry name" value="HTHLACR"/>
</dbReference>
<gene>
    <name evidence="5" type="ORF">H8699_00390</name>
</gene>
<dbReference type="InterPro" id="IPR037171">
    <property type="entry name" value="NagB/RpiA_transferase-like"/>
</dbReference>
<evidence type="ECO:0000256" key="3">
    <source>
        <dbReference type="ARBA" id="ARBA00023163"/>
    </source>
</evidence>
<organism evidence="5 6">
    <name type="scientific">Luoshenia tenuis</name>
    <dbReference type="NCBI Taxonomy" id="2763654"/>
    <lineage>
        <taxon>Bacteria</taxon>
        <taxon>Bacillati</taxon>
        <taxon>Bacillota</taxon>
        <taxon>Clostridia</taxon>
        <taxon>Christensenellales</taxon>
        <taxon>Christensenellaceae</taxon>
        <taxon>Luoshenia</taxon>
    </lineage>
</organism>
<evidence type="ECO:0000313" key="6">
    <source>
        <dbReference type="Proteomes" id="UP000654279"/>
    </source>
</evidence>
<dbReference type="Gene3D" id="1.10.10.10">
    <property type="entry name" value="Winged helix-like DNA-binding domain superfamily/Winged helix DNA-binding domain"/>
    <property type="match status" value="1"/>
</dbReference>
<evidence type="ECO:0000256" key="1">
    <source>
        <dbReference type="ARBA" id="ARBA00023015"/>
    </source>
</evidence>
<dbReference type="Gene3D" id="3.40.50.1360">
    <property type="match status" value="1"/>
</dbReference>
<evidence type="ECO:0000259" key="4">
    <source>
        <dbReference type="PROSITE" id="PS51000"/>
    </source>
</evidence>
<name>A0A926D061_9FIRM</name>
<proteinExistence type="predicted"/>
<dbReference type="PROSITE" id="PS00894">
    <property type="entry name" value="HTH_DEOR_1"/>
    <property type="match status" value="1"/>
</dbReference>
<sequence>MRTKRIEAIQNYIYEHNTVSLDQLCEKFGVSKNTIRRDVEELTGTGRFKKTYGGVMVQPKRTLVSFSQRNIENLRLKKRIARRASRLVADGDVIFLDSGTTTVYMVECLKDVRNVTVLTNNLQAIVEAIPCENLNVISLSGTLNRETLSFTGTSALQILSRYNVNKAFMASAGISVPSGVTHSSPAEFDIKQHVMSTCPNSILLVDHTKFDTASLMTYAPLQAIGTLVTDAQPPQSIVNCFGENGHTIIVAEE</sequence>
<dbReference type="GO" id="GO:0003677">
    <property type="term" value="F:DNA binding"/>
    <property type="evidence" value="ECO:0007669"/>
    <property type="project" value="UniProtKB-KW"/>
</dbReference>
<dbReference type="Pfam" id="PF00455">
    <property type="entry name" value="DeoRC"/>
    <property type="match status" value="1"/>
</dbReference>
<dbReference type="Pfam" id="PF08220">
    <property type="entry name" value="HTH_DeoR"/>
    <property type="match status" value="1"/>
</dbReference>